<dbReference type="Gene3D" id="3.10.180.10">
    <property type="entry name" value="2,3-Dihydroxybiphenyl 1,2-Dioxygenase, domain 1"/>
    <property type="match status" value="1"/>
</dbReference>
<dbReference type="EMBL" id="CP003620">
    <property type="protein sequence ID" value="AFZ15278.1"/>
    <property type="molecule type" value="Genomic_DNA"/>
</dbReference>
<organism evidence="2 3">
    <name type="scientific">Crinalium epipsammum PCC 9333</name>
    <dbReference type="NCBI Taxonomy" id="1173022"/>
    <lineage>
        <taxon>Bacteria</taxon>
        <taxon>Bacillati</taxon>
        <taxon>Cyanobacteriota</taxon>
        <taxon>Cyanophyceae</taxon>
        <taxon>Gomontiellales</taxon>
        <taxon>Gomontiellaceae</taxon>
        <taxon>Crinalium</taxon>
    </lineage>
</organism>
<dbReference type="KEGG" id="cep:Cri9333_4497"/>
<dbReference type="SUPFAM" id="SSF54593">
    <property type="entry name" value="Glyoxalase/Bleomycin resistance protein/Dihydroxybiphenyl dioxygenase"/>
    <property type="match status" value="1"/>
</dbReference>
<proteinExistence type="predicted"/>
<keyword evidence="2" id="KW-0223">Dioxygenase</keyword>
<dbReference type="Proteomes" id="UP000010472">
    <property type="component" value="Chromosome"/>
</dbReference>
<dbReference type="GO" id="GO:0051213">
    <property type="term" value="F:dioxygenase activity"/>
    <property type="evidence" value="ECO:0007669"/>
    <property type="project" value="UniProtKB-KW"/>
</dbReference>
<dbReference type="eggNOG" id="COG0346">
    <property type="taxonomic scope" value="Bacteria"/>
</dbReference>
<accession>K9W4J4</accession>
<dbReference type="InterPro" id="IPR004360">
    <property type="entry name" value="Glyas_Fos-R_dOase_dom"/>
</dbReference>
<dbReference type="CDD" id="cd06587">
    <property type="entry name" value="VOC"/>
    <property type="match status" value="1"/>
</dbReference>
<dbReference type="HOGENOM" id="CLU_146025_1_0_3"/>
<dbReference type="InterPro" id="IPR029068">
    <property type="entry name" value="Glyas_Bleomycin-R_OHBP_Dase"/>
</dbReference>
<dbReference type="PATRIC" id="fig|1173022.3.peg.4858"/>
<dbReference type="PROSITE" id="PS51819">
    <property type="entry name" value="VOC"/>
    <property type="match status" value="1"/>
</dbReference>
<reference evidence="2 3" key="1">
    <citation type="submission" date="2012-06" db="EMBL/GenBank/DDBJ databases">
        <title>Finished chromosome of genome of Crinalium epipsammum PCC 9333.</title>
        <authorList>
            <consortium name="US DOE Joint Genome Institute"/>
            <person name="Gugger M."/>
            <person name="Coursin T."/>
            <person name="Rippka R."/>
            <person name="Tandeau De Marsac N."/>
            <person name="Huntemann M."/>
            <person name="Wei C.-L."/>
            <person name="Han J."/>
            <person name="Detter J.C."/>
            <person name="Han C."/>
            <person name="Tapia R."/>
            <person name="Davenport K."/>
            <person name="Daligault H."/>
            <person name="Erkkila T."/>
            <person name="Gu W."/>
            <person name="Munk A.C.C."/>
            <person name="Teshima H."/>
            <person name="Xu Y."/>
            <person name="Chain P."/>
            <person name="Chen A."/>
            <person name="Krypides N."/>
            <person name="Mavromatis K."/>
            <person name="Markowitz V."/>
            <person name="Szeto E."/>
            <person name="Ivanova N."/>
            <person name="Mikhailova N."/>
            <person name="Ovchinnikova G."/>
            <person name="Pagani I."/>
            <person name="Pati A."/>
            <person name="Goodwin L."/>
            <person name="Peters L."/>
            <person name="Pitluck S."/>
            <person name="Woyke T."/>
            <person name="Kerfeld C."/>
        </authorList>
    </citation>
    <scope>NUCLEOTIDE SEQUENCE [LARGE SCALE GENOMIC DNA]</scope>
    <source>
        <strain evidence="2 3">PCC 9333</strain>
    </source>
</reference>
<dbReference type="STRING" id="1173022.Cri9333_4497"/>
<protein>
    <submittedName>
        <fullName evidence="2">Glyoxalase/bleomycin resistance protein/dioxygenase</fullName>
    </submittedName>
</protein>
<name>K9W4J4_9CYAN</name>
<dbReference type="Pfam" id="PF00903">
    <property type="entry name" value="Glyoxalase"/>
    <property type="match status" value="1"/>
</dbReference>
<sequence>MSDLGLTHIALTVSNIDRSIAFYAKYAQMQVVHYRVDPHSHRDVAWISDLTRPFVIVLIKVPSVDNQLLPISHLGVACETRETVDQLCEQAKSEGVLIAGPNDSGQPVGYWAFLRDPDGHTLELSYGQEVSFTVENSTAKPSSIPLSHK</sequence>
<dbReference type="PANTHER" id="PTHR36113">
    <property type="entry name" value="LYASE, PUTATIVE-RELATED-RELATED"/>
    <property type="match status" value="1"/>
</dbReference>
<keyword evidence="2" id="KW-0560">Oxidoreductase</keyword>
<keyword evidence="3" id="KW-1185">Reference proteome</keyword>
<dbReference type="InterPro" id="IPR037523">
    <property type="entry name" value="VOC_core"/>
</dbReference>
<dbReference type="RefSeq" id="WP_015205369.1">
    <property type="nucleotide sequence ID" value="NC_019753.1"/>
</dbReference>
<dbReference type="OrthoDB" id="9789608at2"/>
<dbReference type="InterPro" id="IPR051332">
    <property type="entry name" value="Fosfomycin_Res_Enzymes"/>
</dbReference>
<evidence type="ECO:0000313" key="3">
    <source>
        <dbReference type="Proteomes" id="UP000010472"/>
    </source>
</evidence>
<feature type="domain" description="VOC" evidence="1">
    <location>
        <begin position="5"/>
        <end position="127"/>
    </location>
</feature>
<dbReference type="PANTHER" id="PTHR36113:SF3">
    <property type="entry name" value="SLL5075 PROTEIN"/>
    <property type="match status" value="1"/>
</dbReference>
<gene>
    <name evidence="2" type="ORF">Cri9333_4497</name>
</gene>
<evidence type="ECO:0000313" key="2">
    <source>
        <dbReference type="EMBL" id="AFZ15278.1"/>
    </source>
</evidence>
<dbReference type="AlphaFoldDB" id="K9W4J4"/>
<evidence type="ECO:0000259" key="1">
    <source>
        <dbReference type="PROSITE" id="PS51819"/>
    </source>
</evidence>